<accession>A0A8J5EQ78</accession>
<evidence type="ECO:0000313" key="1">
    <source>
        <dbReference type="EMBL" id="KAG6470013.1"/>
    </source>
</evidence>
<protein>
    <submittedName>
        <fullName evidence="1">Uncharacterized protein</fullName>
    </submittedName>
</protein>
<gene>
    <name evidence="1" type="ORF">ZIOFF_070953</name>
</gene>
<organism evidence="1 2">
    <name type="scientific">Zingiber officinale</name>
    <name type="common">Ginger</name>
    <name type="synonym">Amomum zingiber</name>
    <dbReference type="NCBI Taxonomy" id="94328"/>
    <lineage>
        <taxon>Eukaryota</taxon>
        <taxon>Viridiplantae</taxon>
        <taxon>Streptophyta</taxon>
        <taxon>Embryophyta</taxon>
        <taxon>Tracheophyta</taxon>
        <taxon>Spermatophyta</taxon>
        <taxon>Magnoliopsida</taxon>
        <taxon>Liliopsida</taxon>
        <taxon>Zingiberales</taxon>
        <taxon>Zingiberaceae</taxon>
        <taxon>Zingiber</taxon>
    </lineage>
</organism>
<dbReference type="EMBL" id="JACMSC010000021">
    <property type="protein sequence ID" value="KAG6470013.1"/>
    <property type="molecule type" value="Genomic_DNA"/>
</dbReference>
<dbReference type="Proteomes" id="UP000734854">
    <property type="component" value="Unassembled WGS sequence"/>
</dbReference>
<keyword evidence="2" id="KW-1185">Reference proteome</keyword>
<proteinExistence type="predicted"/>
<reference evidence="1 2" key="1">
    <citation type="submission" date="2020-08" db="EMBL/GenBank/DDBJ databases">
        <title>Plant Genome Project.</title>
        <authorList>
            <person name="Zhang R.-G."/>
        </authorList>
    </citation>
    <scope>NUCLEOTIDE SEQUENCE [LARGE SCALE GENOMIC DNA]</scope>
    <source>
        <tissue evidence="1">Rhizome</tissue>
    </source>
</reference>
<evidence type="ECO:0000313" key="2">
    <source>
        <dbReference type="Proteomes" id="UP000734854"/>
    </source>
</evidence>
<sequence>MTYSSKKTGPSCYARQTDWLDSSLLSWLVLEEWQGGQSNQPLWVSHDKSVGQVGLGRVGTDGLASQVGLDESAGRLAVRMTCSSRKTGLLCYARQTSWLDSTLLGWLVLEERSGGGLASQVDIGGSANRVSLDGLVGQVGLGGLVSRVGFGGYPGVPLNVVITRLKSRAMSFARPKSATLGLNEASSRLLSGL</sequence>
<comment type="caution">
    <text evidence="1">The sequence shown here is derived from an EMBL/GenBank/DDBJ whole genome shotgun (WGS) entry which is preliminary data.</text>
</comment>
<name>A0A8J5EQ78_ZINOF</name>
<dbReference type="AlphaFoldDB" id="A0A8J5EQ78"/>